<name>A0A8J7T7Z7_ATRSP</name>
<keyword evidence="3" id="KW-0716">Sensory transduction</keyword>
<comment type="subcellular location">
    <subcellularLocation>
        <location evidence="1">Cell membrane</location>
        <topology evidence="1">Multi-pass membrane protein</topology>
    </subcellularLocation>
</comment>
<dbReference type="PANTHER" id="PTHR26450:SF391">
    <property type="entry name" value="ODORANT RECEPTOR-RELATED"/>
    <property type="match status" value="1"/>
</dbReference>
<dbReference type="SMART" id="SM01381">
    <property type="entry name" value="7TM_GPCR_Srsx"/>
    <property type="match status" value="1"/>
</dbReference>
<evidence type="ECO:0000256" key="8">
    <source>
        <dbReference type="ARBA" id="ARBA00023136"/>
    </source>
</evidence>
<feature type="transmembrane region" description="Helical" evidence="11">
    <location>
        <begin position="28"/>
        <end position="45"/>
    </location>
</feature>
<evidence type="ECO:0000256" key="1">
    <source>
        <dbReference type="ARBA" id="ARBA00004651"/>
    </source>
</evidence>
<evidence type="ECO:0000256" key="11">
    <source>
        <dbReference type="SAM" id="Phobius"/>
    </source>
</evidence>
<dbReference type="GO" id="GO:0004930">
    <property type="term" value="F:G protein-coupled receptor activity"/>
    <property type="evidence" value="ECO:0007669"/>
    <property type="project" value="UniProtKB-KW"/>
</dbReference>
<keyword evidence="6 11" id="KW-1133">Transmembrane helix</keyword>
<proteinExistence type="predicted"/>
<evidence type="ECO:0000256" key="9">
    <source>
        <dbReference type="ARBA" id="ARBA00023170"/>
    </source>
</evidence>
<keyword evidence="7" id="KW-0297">G-protein coupled receptor</keyword>
<protein>
    <submittedName>
        <fullName evidence="13">O52K1 protein</fullName>
    </submittedName>
</protein>
<dbReference type="Pfam" id="PF13853">
    <property type="entry name" value="7tm_4"/>
    <property type="match status" value="1"/>
</dbReference>
<reference evidence="13" key="1">
    <citation type="journal article" date="2021" name="Cell">
        <title>Tracing the genetic footprints of vertebrate landing in non-teleost ray-finned fishes.</title>
        <authorList>
            <person name="Bi X."/>
            <person name="Wang K."/>
            <person name="Yang L."/>
            <person name="Pan H."/>
            <person name="Jiang H."/>
            <person name="Wei Q."/>
            <person name="Fang M."/>
            <person name="Yu H."/>
            <person name="Zhu C."/>
            <person name="Cai Y."/>
            <person name="He Y."/>
            <person name="Gan X."/>
            <person name="Zeng H."/>
            <person name="Yu D."/>
            <person name="Zhu Y."/>
            <person name="Jiang H."/>
            <person name="Qiu Q."/>
            <person name="Yang H."/>
            <person name="Zhang Y.E."/>
            <person name="Wang W."/>
            <person name="Zhu M."/>
            <person name="He S."/>
            <person name="Zhang G."/>
        </authorList>
    </citation>
    <scope>NUCLEOTIDE SEQUENCE</scope>
    <source>
        <strain evidence="13">Allg_001</strain>
    </source>
</reference>
<evidence type="ECO:0000259" key="12">
    <source>
        <dbReference type="PROSITE" id="PS50262"/>
    </source>
</evidence>
<dbReference type="GO" id="GO:0004984">
    <property type="term" value="F:olfactory receptor activity"/>
    <property type="evidence" value="ECO:0007669"/>
    <property type="project" value="InterPro"/>
</dbReference>
<dbReference type="Gene3D" id="1.20.1070.10">
    <property type="entry name" value="Rhodopsin 7-helix transmembrane proteins"/>
    <property type="match status" value="1"/>
</dbReference>
<gene>
    <name evidence="13" type="primary">Or52k1_3</name>
    <name evidence="13" type="ORF">GTO95_0005276</name>
</gene>
<keyword evidence="8 11" id="KW-0472">Membrane</keyword>
<evidence type="ECO:0000256" key="10">
    <source>
        <dbReference type="ARBA" id="ARBA00023224"/>
    </source>
</evidence>
<feature type="transmembrane region" description="Helical" evidence="11">
    <location>
        <begin position="164"/>
        <end position="190"/>
    </location>
</feature>
<dbReference type="GO" id="GO:0005886">
    <property type="term" value="C:plasma membrane"/>
    <property type="evidence" value="ECO:0007669"/>
    <property type="project" value="UniProtKB-SubCell"/>
</dbReference>
<feature type="transmembrane region" description="Helical" evidence="11">
    <location>
        <begin position="211"/>
        <end position="232"/>
    </location>
</feature>
<keyword evidence="9" id="KW-0675">Receptor</keyword>
<accession>A0A8J7T7Z7</accession>
<dbReference type="Proteomes" id="UP000736164">
    <property type="component" value="Unassembled WGS sequence"/>
</dbReference>
<keyword evidence="2" id="KW-1003">Cell membrane</keyword>
<dbReference type="EMBL" id="JAAWVO010011661">
    <property type="protein sequence ID" value="MBN3313428.1"/>
    <property type="molecule type" value="Genomic_DNA"/>
</dbReference>
<dbReference type="InterPro" id="IPR000725">
    <property type="entry name" value="Olfact_rcpt"/>
</dbReference>
<evidence type="ECO:0000313" key="13">
    <source>
        <dbReference type="EMBL" id="MBN3313428.1"/>
    </source>
</evidence>
<sequence>MFALSVAANSILIFVVKTQRSLHSPMCVLIGATSVVNLFLTVSFMPRMLISFLFNWNGISLLECLVQMFFINFTGSFQSSILLLMAIDRCVAVCFPLHYSDYINTSNCLKFFVASFIRSAFSFVVISFLDGNLSYCNSNVMDRCFCEHMAMMGLACGDTTINGIVGLLIILFLTIFDWILVVVSYVKIFASVFLKDSGKSSRKAIHTCTTHLIVLCLSYMYYILATISYLIGNAMPPNIRAFLSLMYLVFPSCFHPIIYGFRTKEIWKHIIKIPKNVKVTPFSVKVSSVTRK</sequence>
<keyword evidence="10" id="KW-0807">Transducer</keyword>
<dbReference type="FunFam" id="1.20.1070.10:FF:000013">
    <property type="entry name" value="Olfactory receptor"/>
    <property type="match status" value="1"/>
</dbReference>
<evidence type="ECO:0000256" key="4">
    <source>
        <dbReference type="ARBA" id="ARBA00022692"/>
    </source>
</evidence>
<organism evidence="13 14">
    <name type="scientific">Atractosteus spatula</name>
    <name type="common">Alligator gar</name>
    <name type="synonym">Lepisosteus spatula</name>
    <dbReference type="NCBI Taxonomy" id="7917"/>
    <lineage>
        <taxon>Eukaryota</taxon>
        <taxon>Metazoa</taxon>
        <taxon>Chordata</taxon>
        <taxon>Craniata</taxon>
        <taxon>Vertebrata</taxon>
        <taxon>Euteleostomi</taxon>
        <taxon>Actinopterygii</taxon>
        <taxon>Neopterygii</taxon>
        <taxon>Holostei</taxon>
        <taxon>Semionotiformes</taxon>
        <taxon>Lepisosteidae</taxon>
        <taxon>Atractosteus</taxon>
    </lineage>
</organism>
<dbReference type="InterPro" id="IPR017452">
    <property type="entry name" value="GPCR_Rhodpsn_7TM"/>
</dbReference>
<evidence type="ECO:0000256" key="2">
    <source>
        <dbReference type="ARBA" id="ARBA00022475"/>
    </source>
</evidence>
<keyword evidence="4 11" id="KW-0812">Transmembrane</keyword>
<dbReference type="PANTHER" id="PTHR26450">
    <property type="entry name" value="OLFACTORY RECEPTOR 56B1-RELATED"/>
    <property type="match status" value="1"/>
</dbReference>
<feature type="domain" description="G-protein coupled receptors family 1 profile" evidence="12">
    <location>
        <begin position="8"/>
        <end position="259"/>
    </location>
</feature>
<evidence type="ECO:0000256" key="6">
    <source>
        <dbReference type="ARBA" id="ARBA00022989"/>
    </source>
</evidence>
<keyword evidence="5" id="KW-0552">Olfaction</keyword>
<dbReference type="AlphaFoldDB" id="A0A8J7T7Z7"/>
<evidence type="ECO:0000256" key="7">
    <source>
        <dbReference type="ARBA" id="ARBA00023040"/>
    </source>
</evidence>
<feature type="transmembrane region" description="Helical" evidence="11">
    <location>
        <begin position="111"/>
        <end position="129"/>
    </location>
</feature>
<feature type="non-terminal residue" evidence="13">
    <location>
        <position position="1"/>
    </location>
</feature>
<feature type="transmembrane region" description="Helical" evidence="11">
    <location>
        <begin position="238"/>
        <end position="261"/>
    </location>
</feature>
<keyword evidence="14" id="KW-1185">Reference proteome</keyword>
<dbReference type="PROSITE" id="PS50262">
    <property type="entry name" value="G_PROTEIN_RECEP_F1_2"/>
    <property type="match status" value="1"/>
</dbReference>
<feature type="non-terminal residue" evidence="13">
    <location>
        <position position="292"/>
    </location>
</feature>
<evidence type="ECO:0000256" key="3">
    <source>
        <dbReference type="ARBA" id="ARBA00022606"/>
    </source>
</evidence>
<dbReference type="SUPFAM" id="SSF81321">
    <property type="entry name" value="Family A G protein-coupled receptor-like"/>
    <property type="match status" value="1"/>
</dbReference>
<dbReference type="PRINTS" id="PR00245">
    <property type="entry name" value="OLFACTORYR"/>
</dbReference>
<comment type="caution">
    <text evidence="13">The sequence shown here is derived from an EMBL/GenBank/DDBJ whole genome shotgun (WGS) entry which is preliminary data.</text>
</comment>
<evidence type="ECO:0000313" key="14">
    <source>
        <dbReference type="Proteomes" id="UP000736164"/>
    </source>
</evidence>
<evidence type="ECO:0000256" key="5">
    <source>
        <dbReference type="ARBA" id="ARBA00022725"/>
    </source>
</evidence>
<dbReference type="InterPro" id="IPR000276">
    <property type="entry name" value="GPCR_Rhodpsn"/>
</dbReference>
<dbReference type="InterPro" id="IPR050402">
    <property type="entry name" value="OR51/52/56-like"/>
</dbReference>